<protein>
    <submittedName>
        <fullName evidence="1">Uncharacterized protein</fullName>
    </submittedName>
</protein>
<dbReference type="Proteomes" id="UP001057402">
    <property type="component" value="Chromosome 4"/>
</dbReference>
<proteinExistence type="predicted"/>
<organism evidence="1 2">
    <name type="scientific">Melastoma candidum</name>
    <dbReference type="NCBI Taxonomy" id="119954"/>
    <lineage>
        <taxon>Eukaryota</taxon>
        <taxon>Viridiplantae</taxon>
        <taxon>Streptophyta</taxon>
        <taxon>Embryophyta</taxon>
        <taxon>Tracheophyta</taxon>
        <taxon>Spermatophyta</taxon>
        <taxon>Magnoliopsida</taxon>
        <taxon>eudicotyledons</taxon>
        <taxon>Gunneridae</taxon>
        <taxon>Pentapetalae</taxon>
        <taxon>rosids</taxon>
        <taxon>malvids</taxon>
        <taxon>Myrtales</taxon>
        <taxon>Melastomataceae</taxon>
        <taxon>Melastomatoideae</taxon>
        <taxon>Melastomateae</taxon>
        <taxon>Melastoma</taxon>
    </lineage>
</organism>
<evidence type="ECO:0000313" key="1">
    <source>
        <dbReference type="EMBL" id="KAI4373364.1"/>
    </source>
</evidence>
<comment type="caution">
    <text evidence="1">The sequence shown here is derived from an EMBL/GenBank/DDBJ whole genome shotgun (WGS) entry which is preliminary data.</text>
</comment>
<evidence type="ECO:0000313" key="2">
    <source>
        <dbReference type="Proteomes" id="UP001057402"/>
    </source>
</evidence>
<keyword evidence="2" id="KW-1185">Reference proteome</keyword>
<dbReference type="EMBL" id="CM042883">
    <property type="protein sequence ID" value="KAI4373364.1"/>
    <property type="molecule type" value="Genomic_DNA"/>
</dbReference>
<gene>
    <name evidence="1" type="ORF">MLD38_011495</name>
</gene>
<name>A0ACB9R3B6_9MYRT</name>
<sequence>MGDPATLAKAKLELEQLYLGVPDDSVNLTFQDLATLHPPVPVSGGGEGVLIKKKPSSSHHHPHPAAAPIIMTKLPSLDFSKGLAETSPLRLHQQRQGLPDLSLDNDEDNRLPEHAPAPADSHGRTGSGSRRHLPPDANPHRYHPESPFNAMQGAPPRSNYNDMSNISLSLSMSMVSTASGYRPHEGGRLGGARRPGIPHSNICSLCTTYVYIFRHRCLVCGRAYCRSCVRMGMGDMTEGRKCIECLGRRFSARYIQRAGKVGCCAGYPSTSKQAELKWAERGPRRTSDRPYGRGGSRSPAPLGGGGTAPRTPVRAPPSPSTPASFVMSTSYSPYSPTNPHIPF</sequence>
<reference evidence="2" key="1">
    <citation type="journal article" date="2023" name="Front. Plant Sci.">
        <title>Chromosomal-level genome assembly of Melastoma candidum provides insights into trichome evolution.</title>
        <authorList>
            <person name="Zhong Y."/>
            <person name="Wu W."/>
            <person name="Sun C."/>
            <person name="Zou P."/>
            <person name="Liu Y."/>
            <person name="Dai S."/>
            <person name="Zhou R."/>
        </authorList>
    </citation>
    <scope>NUCLEOTIDE SEQUENCE [LARGE SCALE GENOMIC DNA]</scope>
</reference>
<accession>A0ACB9R3B6</accession>